<sequence length="65" mass="6917">MTVRPGAVADTIERHIRTVAGVLGIQKHSVCWYLDPADLADSIAEQWQTAGSSSAPGQVRGDRGL</sequence>
<protein>
    <submittedName>
        <fullName evidence="1">Uncharacterized protein</fullName>
    </submittedName>
</protein>
<dbReference type="OrthoDB" id="3786757at2"/>
<dbReference type="AlphaFoldDB" id="A0A5P2B1D5"/>
<gene>
    <name evidence="1" type="ORF">DEJ46_38885</name>
</gene>
<dbReference type="RefSeq" id="WP_150273931.1">
    <property type="nucleotide sequence ID" value="NZ_CP029194.1"/>
</dbReference>
<accession>A0A5P2B1D5</accession>
<organism evidence="1 2">
    <name type="scientific">Streptomyces venezuelae</name>
    <dbReference type="NCBI Taxonomy" id="54571"/>
    <lineage>
        <taxon>Bacteria</taxon>
        <taxon>Bacillati</taxon>
        <taxon>Actinomycetota</taxon>
        <taxon>Actinomycetes</taxon>
        <taxon>Kitasatosporales</taxon>
        <taxon>Streptomycetaceae</taxon>
        <taxon>Streptomyces</taxon>
    </lineage>
</organism>
<evidence type="ECO:0000313" key="1">
    <source>
        <dbReference type="EMBL" id="QES24314.1"/>
    </source>
</evidence>
<dbReference type="Proteomes" id="UP000324106">
    <property type="component" value="Chromosome"/>
</dbReference>
<dbReference type="EMBL" id="CP029194">
    <property type="protein sequence ID" value="QES24314.1"/>
    <property type="molecule type" value="Genomic_DNA"/>
</dbReference>
<reference evidence="1 2" key="1">
    <citation type="submission" date="2018-05" db="EMBL/GenBank/DDBJ databases">
        <title>Streptomyces venezuelae.</title>
        <authorList>
            <person name="Kim W."/>
            <person name="Lee N."/>
            <person name="Cho B.-K."/>
        </authorList>
    </citation>
    <scope>NUCLEOTIDE SEQUENCE [LARGE SCALE GENOMIC DNA]</scope>
    <source>
        <strain evidence="1 2">ATCC 15068</strain>
    </source>
</reference>
<evidence type="ECO:0000313" key="2">
    <source>
        <dbReference type="Proteomes" id="UP000324106"/>
    </source>
</evidence>
<proteinExistence type="predicted"/>
<name>A0A5P2B1D5_STRVZ</name>